<evidence type="ECO:0000256" key="3">
    <source>
        <dbReference type="SAM" id="MobiDB-lite"/>
    </source>
</evidence>
<dbReference type="RefSeq" id="WP_109697082.1">
    <property type="nucleotide sequence ID" value="NZ_QGDD01000011.1"/>
</dbReference>
<feature type="compositionally biased region" description="Low complexity" evidence="3">
    <location>
        <begin position="22"/>
        <end position="36"/>
    </location>
</feature>
<evidence type="ECO:0000313" key="5">
    <source>
        <dbReference type="EMBL" id="PWN01128.1"/>
    </source>
</evidence>
<name>A0A316TBL6_9ACTN</name>
<dbReference type="InterPro" id="IPR011049">
    <property type="entry name" value="Serralysin-like_metalloprot_C"/>
</dbReference>
<organism evidence="5 6">
    <name type="scientific">Nocardioides silvaticus</name>
    <dbReference type="NCBI Taxonomy" id="2201891"/>
    <lineage>
        <taxon>Bacteria</taxon>
        <taxon>Bacillati</taxon>
        <taxon>Actinomycetota</taxon>
        <taxon>Actinomycetes</taxon>
        <taxon>Propionibacteriales</taxon>
        <taxon>Nocardioidaceae</taxon>
        <taxon>Nocardioides</taxon>
    </lineage>
</organism>
<dbReference type="GO" id="GO:0005576">
    <property type="term" value="C:extracellular region"/>
    <property type="evidence" value="ECO:0007669"/>
    <property type="project" value="UniProtKB-SubCell"/>
</dbReference>
<dbReference type="EMBL" id="QGDD01000011">
    <property type="protein sequence ID" value="PWN01128.1"/>
    <property type="molecule type" value="Genomic_DNA"/>
</dbReference>
<dbReference type="SUPFAM" id="SSF51120">
    <property type="entry name" value="beta-Roll"/>
    <property type="match status" value="1"/>
</dbReference>
<feature type="chain" id="PRO_5039516142" description="Calcium-binding protein" evidence="4">
    <location>
        <begin position="21"/>
        <end position="250"/>
    </location>
</feature>
<evidence type="ECO:0000313" key="6">
    <source>
        <dbReference type="Proteomes" id="UP000245507"/>
    </source>
</evidence>
<feature type="signal peptide" evidence="4">
    <location>
        <begin position="1"/>
        <end position="20"/>
    </location>
</feature>
<dbReference type="GO" id="GO:0005509">
    <property type="term" value="F:calcium ion binding"/>
    <property type="evidence" value="ECO:0007669"/>
    <property type="project" value="InterPro"/>
</dbReference>
<protein>
    <recommendedName>
        <fullName evidence="7">Calcium-binding protein</fullName>
    </recommendedName>
</protein>
<dbReference type="InterPro" id="IPR050557">
    <property type="entry name" value="RTX_toxin/Mannuronan_C5-epim"/>
</dbReference>
<dbReference type="PANTHER" id="PTHR38340">
    <property type="entry name" value="S-LAYER PROTEIN"/>
    <property type="match status" value="1"/>
</dbReference>
<evidence type="ECO:0000256" key="1">
    <source>
        <dbReference type="ARBA" id="ARBA00004613"/>
    </source>
</evidence>
<feature type="region of interest" description="Disordered" evidence="3">
    <location>
        <begin position="219"/>
        <end position="250"/>
    </location>
</feature>
<evidence type="ECO:0000256" key="4">
    <source>
        <dbReference type="SAM" id="SignalP"/>
    </source>
</evidence>
<sequence>MRRTSTSLVALVLAATFTVAGTEPGPAGAQPASGAATVSPDRTSTAERQVPRRVSLTKTRAGYYYSAWGSHNRVTVTLVEGGLKFRDPRPTGWDRLARACTRQRVDRGVSAICPVPAGVSPANPLLLKLEMRLGNDYVNTSALGPEFKAEVLADAGREVIRLGAGDDWVNGYLGTERVWAGGGNDFVRGGEGDDVLHGEDGNDELVGLEGSDVLYGGQGRDQLKCGDGSDAGESDPADAVRAGCERVPPA</sequence>
<keyword evidence="4" id="KW-0732">Signal</keyword>
<reference evidence="5 6" key="1">
    <citation type="submission" date="2018-05" db="EMBL/GenBank/DDBJ databases">
        <title>Nocardioides silvaticus genome.</title>
        <authorList>
            <person name="Li C."/>
            <person name="Wang G."/>
        </authorList>
    </citation>
    <scope>NUCLEOTIDE SEQUENCE [LARGE SCALE GENOMIC DNA]</scope>
    <source>
        <strain evidence="5 6">CCTCC AB 2018079</strain>
    </source>
</reference>
<accession>A0A316TBL6</accession>
<comment type="caution">
    <text evidence="5">The sequence shown here is derived from an EMBL/GenBank/DDBJ whole genome shotgun (WGS) entry which is preliminary data.</text>
</comment>
<proteinExistence type="predicted"/>
<dbReference type="PANTHER" id="PTHR38340:SF1">
    <property type="entry name" value="S-LAYER PROTEIN"/>
    <property type="match status" value="1"/>
</dbReference>
<dbReference type="InterPro" id="IPR018511">
    <property type="entry name" value="Hemolysin-typ_Ca-bd_CS"/>
</dbReference>
<comment type="subcellular location">
    <subcellularLocation>
        <location evidence="1">Secreted</location>
    </subcellularLocation>
</comment>
<dbReference type="OrthoDB" id="3784968at2"/>
<feature type="region of interest" description="Disordered" evidence="3">
    <location>
        <begin position="22"/>
        <end position="50"/>
    </location>
</feature>
<dbReference type="PRINTS" id="PR00313">
    <property type="entry name" value="CABNDNGRPT"/>
</dbReference>
<dbReference type="Gene3D" id="2.150.10.10">
    <property type="entry name" value="Serralysin-like metalloprotease, C-terminal"/>
    <property type="match status" value="1"/>
</dbReference>
<evidence type="ECO:0000256" key="2">
    <source>
        <dbReference type="ARBA" id="ARBA00022525"/>
    </source>
</evidence>
<dbReference type="PROSITE" id="PS00330">
    <property type="entry name" value="HEMOLYSIN_CALCIUM"/>
    <property type="match status" value="1"/>
</dbReference>
<dbReference type="Proteomes" id="UP000245507">
    <property type="component" value="Unassembled WGS sequence"/>
</dbReference>
<dbReference type="AlphaFoldDB" id="A0A316TBL6"/>
<keyword evidence="6" id="KW-1185">Reference proteome</keyword>
<dbReference type="InterPro" id="IPR001343">
    <property type="entry name" value="Hemolysn_Ca-bd"/>
</dbReference>
<keyword evidence="2" id="KW-0964">Secreted</keyword>
<dbReference type="Pfam" id="PF00353">
    <property type="entry name" value="HemolysinCabind"/>
    <property type="match status" value="2"/>
</dbReference>
<gene>
    <name evidence="5" type="ORF">DJ010_19960</name>
</gene>
<evidence type="ECO:0008006" key="7">
    <source>
        <dbReference type="Google" id="ProtNLM"/>
    </source>
</evidence>